<dbReference type="OrthoDB" id="184880at2759"/>
<evidence type="ECO:0000313" key="2">
    <source>
        <dbReference type="Proteomes" id="UP000030653"/>
    </source>
</evidence>
<dbReference type="Gene3D" id="3.40.50.150">
    <property type="entry name" value="Vaccinia Virus protein VP39"/>
    <property type="match status" value="1"/>
</dbReference>
<proteinExistence type="predicted"/>
<dbReference type="RefSeq" id="XP_040633410.1">
    <property type="nucleotide sequence ID" value="XM_040770962.1"/>
</dbReference>
<dbReference type="AlphaFoldDB" id="M5G8H3"/>
<reference evidence="1 2" key="1">
    <citation type="journal article" date="2012" name="Science">
        <title>The Paleozoic origin of enzymatic lignin decomposition reconstructed from 31 fungal genomes.</title>
        <authorList>
            <person name="Floudas D."/>
            <person name="Binder M."/>
            <person name="Riley R."/>
            <person name="Barry K."/>
            <person name="Blanchette R.A."/>
            <person name="Henrissat B."/>
            <person name="Martinez A.T."/>
            <person name="Otillar R."/>
            <person name="Spatafora J.W."/>
            <person name="Yadav J.S."/>
            <person name="Aerts A."/>
            <person name="Benoit I."/>
            <person name="Boyd A."/>
            <person name="Carlson A."/>
            <person name="Copeland A."/>
            <person name="Coutinho P.M."/>
            <person name="de Vries R.P."/>
            <person name="Ferreira P."/>
            <person name="Findley K."/>
            <person name="Foster B."/>
            <person name="Gaskell J."/>
            <person name="Glotzer D."/>
            <person name="Gorecki P."/>
            <person name="Heitman J."/>
            <person name="Hesse C."/>
            <person name="Hori C."/>
            <person name="Igarashi K."/>
            <person name="Jurgens J.A."/>
            <person name="Kallen N."/>
            <person name="Kersten P."/>
            <person name="Kohler A."/>
            <person name="Kuees U."/>
            <person name="Kumar T.K.A."/>
            <person name="Kuo A."/>
            <person name="LaButti K."/>
            <person name="Larrondo L.F."/>
            <person name="Lindquist E."/>
            <person name="Ling A."/>
            <person name="Lombard V."/>
            <person name="Lucas S."/>
            <person name="Lundell T."/>
            <person name="Martin R."/>
            <person name="McLaughlin D.J."/>
            <person name="Morgenstern I."/>
            <person name="Morin E."/>
            <person name="Murat C."/>
            <person name="Nagy L.G."/>
            <person name="Nolan M."/>
            <person name="Ohm R.A."/>
            <person name="Patyshakuliyeva A."/>
            <person name="Rokas A."/>
            <person name="Ruiz-Duenas F.J."/>
            <person name="Sabat G."/>
            <person name="Salamov A."/>
            <person name="Samejima M."/>
            <person name="Schmutz J."/>
            <person name="Slot J.C."/>
            <person name="St John F."/>
            <person name="Stenlid J."/>
            <person name="Sun H."/>
            <person name="Sun S."/>
            <person name="Syed K."/>
            <person name="Tsang A."/>
            <person name="Wiebenga A."/>
            <person name="Young D."/>
            <person name="Pisabarro A."/>
            <person name="Eastwood D.C."/>
            <person name="Martin F."/>
            <person name="Cullen D."/>
            <person name="Grigoriev I.V."/>
            <person name="Hibbett D.S."/>
        </authorList>
    </citation>
    <scope>NUCLEOTIDE SEQUENCE [LARGE SCALE GENOMIC DNA]</scope>
    <source>
        <strain evidence="1 2">DJM-731 SS1</strain>
    </source>
</reference>
<evidence type="ECO:0000313" key="1">
    <source>
        <dbReference type="EMBL" id="EJU06516.1"/>
    </source>
</evidence>
<dbReference type="SUPFAM" id="SSF53335">
    <property type="entry name" value="S-adenosyl-L-methionine-dependent methyltransferases"/>
    <property type="match status" value="1"/>
</dbReference>
<dbReference type="InterPro" id="IPR029063">
    <property type="entry name" value="SAM-dependent_MTases_sf"/>
</dbReference>
<keyword evidence="2" id="KW-1185">Reference proteome</keyword>
<dbReference type="HOGENOM" id="CLU_010595_9_3_1"/>
<evidence type="ECO:0008006" key="3">
    <source>
        <dbReference type="Google" id="ProtNLM"/>
    </source>
</evidence>
<dbReference type="STRING" id="1858805.M5G8H3"/>
<accession>M5G8H3</accession>
<dbReference type="EMBL" id="JH795855">
    <property type="protein sequence ID" value="EJU06516.1"/>
    <property type="molecule type" value="Genomic_DNA"/>
</dbReference>
<sequence>MTTSVAANPAPQETRSQEERYYTAESYLLPSDEEERLRMEILSLILAREQASVWLNHIAKTVPSTVSLIGADIEDKLFPKPLSNQIFVIQSSLDLPKDWSSRFNLVHQRLMGLAFSSDAWKKCIEEQFRVLKPGGWVQIEEYDILWSLHKDHDIPPYSLASIEGLRTLCGLKNVDPEMYPKIEGLLETAGFVDVRLEKLGIPLVVDGQCTDAHHGSIEAWRGMKGAIVRLGGLGMGKTHEKFDQWLDLLGEEWRSTGQSLPYLIWTGRKPLLYNVDKVDPHIVLHLSSAGEPNEVVFQRHPLPDHPAPGYARIKILTGTPLPTRSMDIH</sequence>
<organism evidence="1 2">
    <name type="scientific">Dacryopinax primogenitus (strain DJM 731)</name>
    <name type="common">Brown rot fungus</name>
    <dbReference type="NCBI Taxonomy" id="1858805"/>
    <lineage>
        <taxon>Eukaryota</taxon>
        <taxon>Fungi</taxon>
        <taxon>Dikarya</taxon>
        <taxon>Basidiomycota</taxon>
        <taxon>Agaricomycotina</taxon>
        <taxon>Dacrymycetes</taxon>
        <taxon>Dacrymycetales</taxon>
        <taxon>Dacrymycetaceae</taxon>
        <taxon>Dacryopinax</taxon>
    </lineage>
</organism>
<dbReference type="GeneID" id="63686024"/>
<name>M5G8H3_DACPD</name>
<gene>
    <name evidence="1" type="ORF">DACRYDRAFT_13149</name>
</gene>
<dbReference type="Proteomes" id="UP000030653">
    <property type="component" value="Unassembled WGS sequence"/>
</dbReference>
<protein>
    <recommendedName>
        <fullName evidence="3">Methyltransferase type 11 domain-containing protein</fullName>
    </recommendedName>
</protein>